<dbReference type="EMBL" id="SNZR01000011">
    <property type="protein sequence ID" value="TDR93830.1"/>
    <property type="molecule type" value="Genomic_DNA"/>
</dbReference>
<dbReference type="InterPro" id="IPR028744">
    <property type="entry name" value="CatSper4"/>
</dbReference>
<dbReference type="GO" id="GO:0005227">
    <property type="term" value="F:calcium-activated cation channel activity"/>
    <property type="evidence" value="ECO:0007669"/>
    <property type="project" value="InterPro"/>
</dbReference>
<evidence type="ECO:0000256" key="2">
    <source>
        <dbReference type="ARBA" id="ARBA00022692"/>
    </source>
</evidence>
<feature type="domain" description="Ion transport" evidence="6">
    <location>
        <begin position="9"/>
        <end position="223"/>
    </location>
</feature>
<feature type="transmembrane region" description="Helical" evidence="5">
    <location>
        <begin position="190"/>
        <end position="218"/>
    </location>
</feature>
<keyword evidence="4 5" id="KW-0472">Membrane</keyword>
<dbReference type="Pfam" id="PF00520">
    <property type="entry name" value="Ion_trans"/>
    <property type="match status" value="1"/>
</dbReference>
<evidence type="ECO:0000256" key="5">
    <source>
        <dbReference type="SAM" id="Phobius"/>
    </source>
</evidence>
<reference evidence="7 8" key="1">
    <citation type="submission" date="2019-03" db="EMBL/GenBank/DDBJ databases">
        <title>Genomic Encyclopedia of Type Strains, Phase IV (KMG-IV): sequencing the most valuable type-strain genomes for metagenomic binning, comparative biology and taxonomic classification.</title>
        <authorList>
            <person name="Goeker M."/>
        </authorList>
    </citation>
    <scope>NUCLEOTIDE SEQUENCE [LARGE SCALE GENOMIC DNA]</scope>
    <source>
        <strain evidence="7 8">DSM 25903</strain>
    </source>
</reference>
<dbReference type="GO" id="GO:0036128">
    <property type="term" value="C:CatSper complex"/>
    <property type="evidence" value="ECO:0007669"/>
    <property type="project" value="InterPro"/>
</dbReference>
<dbReference type="Gene3D" id="1.10.287.70">
    <property type="match status" value="1"/>
</dbReference>
<evidence type="ECO:0000256" key="3">
    <source>
        <dbReference type="ARBA" id="ARBA00022989"/>
    </source>
</evidence>
<keyword evidence="7" id="KW-0407">Ion channel</keyword>
<evidence type="ECO:0000313" key="7">
    <source>
        <dbReference type="EMBL" id="TDR93830.1"/>
    </source>
</evidence>
<protein>
    <submittedName>
        <fullName evidence="7">Voltage-gated sodium channel</fullName>
    </submittedName>
</protein>
<dbReference type="AlphaFoldDB" id="A0A4R7C5I5"/>
<dbReference type="Gene3D" id="1.20.120.350">
    <property type="entry name" value="Voltage-gated potassium channels. Chain C"/>
    <property type="match status" value="1"/>
</dbReference>
<dbReference type="InterPro" id="IPR027359">
    <property type="entry name" value="Volt_channel_dom_sf"/>
</dbReference>
<keyword evidence="2 5" id="KW-0812">Transmembrane</keyword>
<dbReference type="GO" id="GO:0005245">
    <property type="term" value="F:voltage-gated calcium channel activity"/>
    <property type="evidence" value="ECO:0007669"/>
    <property type="project" value="TreeGrafter"/>
</dbReference>
<evidence type="ECO:0000256" key="4">
    <source>
        <dbReference type="ARBA" id="ARBA00023136"/>
    </source>
</evidence>
<dbReference type="Proteomes" id="UP000295122">
    <property type="component" value="Unassembled WGS sequence"/>
</dbReference>
<dbReference type="GO" id="GO:0006814">
    <property type="term" value="P:sodium ion transport"/>
    <property type="evidence" value="ECO:0007669"/>
    <property type="project" value="TreeGrafter"/>
</dbReference>
<evidence type="ECO:0000256" key="1">
    <source>
        <dbReference type="ARBA" id="ARBA00004141"/>
    </source>
</evidence>
<dbReference type="RefSeq" id="WP_133768795.1">
    <property type="nucleotide sequence ID" value="NZ_SNZR01000011.1"/>
</dbReference>
<dbReference type="InterPro" id="IPR005821">
    <property type="entry name" value="Ion_trans_dom"/>
</dbReference>
<dbReference type="PANTHER" id="PTHR47077">
    <property type="entry name" value="ION_TRANS DOMAIN-CONTAINING PROTEIN"/>
    <property type="match status" value="1"/>
</dbReference>
<name>A0A4R7C5I5_9HYPH</name>
<evidence type="ECO:0000313" key="8">
    <source>
        <dbReference type="Proteomes" id="UP000295122"/>
    </source>
</evidence>
<feature type="transmembrane region" description="Helical" evidence="5">
    <location>
        <begin position="75"/>
        <end position="98"/>
    </location>
</feature>
<organism evidence="7 8">
    <name type="scientific">Enterovirga rhinocerotis</name>
    <dbReference type="NCBI Taxonomy" id="1339210"/>
    <lineage>
        <taxon>Bacteria</taxon>
        <taxon>Pseudomonadati</taxon>
        <taxon>Pseudomonadota</taxon>
        <taxon>Alphaproteobacteria</taxon>
        <taxon>Hyphomicrobiales</taxon>
        <taxon>Methylobacteriaceae</taxon>
        <taxon>Enterovirga</taxon>
    </lineage>
</organism>
<dbReference type="OrthoDB" id="5297065at2"/>
<feature type="transmembrane region" description="Helical" evidence="5">
    <location>
        <begin position="119"/>
        <end position="145"/>
    </location>
</feature>
<feature type="transmembrane region" description="Helical" evidence="5">
    <location>
        <begin position="14"/>
        <end position="32"/>
    </location>
</feature>
<keyword evidence="8" id="KW-1185">Reference proteome</keyword>
<keyword evidence="3 5" id="KW-1133">Transmembrane helix</keyword>
<keyword evidence="7" id="KW-0813">Transport</keyword>
<keyword evidence="7" id="KW-0406">Ion transport</keyword>
<accession>A0A4R7C5I5</accession>
<gene>
    <name evidence="7" type="ORF">EV668_1099</name>
</gene>
<sequence>MLARLLAHPLTERIVLGLIVFNAITLGLETYPAVTARYGPVLQALDHIVLSIFVAEILARITVHRLAFFRDPWNVFDFLVIAIALVPISAGFTVLRALRILRALRLITVVPSLKRVVRGLVSALPGMGSIMLLLMLVFFVFAVIASKLYGEAKPELFGNLGLAAYTLFQVMTFDDWSAGIVKPLLDDHPFAWAFFISFMVLSSFMVLNLFIGVVVTALDEETAADAPKIAHPGGVEERILGELAALRSEVAALRAGEILRPSSPDSGTGPR</sequence>
<comment type="subcellular location">
    <subcellularLocation>
        <location evidence="1">Membrane</location>
        <topology evidence="1">Multi-pass membrane protein</topology>
    </subcellularLocation>
</comment>
<evidence type="ECO:0000259" key="6">
    <source>
        <dbReference type="Pfam" id="PF00520"/>
    </source>
</evidence>
<dbReference type="PANTHER" id="PTHR47077:SF1">
    <property type="entry name" value="CATION CHANNEL SPERM-ASSOCIATED PROTEIN 4"/>
    <property type="match status" value="1"/>
</dbReference>
<dbReference type="SUPFAM" id="SSF81324">
    <property type="entry name" value="Voltage-gated potassium channels"/>
    <property type="match status" value="1"/>
</dbReference>
<proteinExistence type="predicted"/>
<comment type="caution">
    <text evidence="7">The sequence shown here is derived from an EMBL/GenBank/DDBJ whole genome shotgun (WGS) entry which is preliminary data.</text>
</comment>